<dbReference type="PANTHER" id="PTHR30006">
    <property type="entry name" value="THIAMINE-BINDING PERIPLASMIC PROTEIN-RELATED"/>
    <property type="match status" value="1"/>
</dbReference>
<dbReference type="Gene3D" id="3.40.190.10">
    <property type="entry name" value="Periplasmic binding protein-like II"/>
    <property type="match status" value="2"/>
</dbReference>
<dbReference type="Pfam" id="PF13343">
    <property type="entry name" value="SBP_bac_6"/>
    <property type="match status" value="1"/>
</dbReference>
<dbReference type="PANTHER" id="PTHR30006:SF2">
    <property type="entry name" value="ABC TRANSPORTER SUBSTRATE-BINDING PROTEIN"/>
    <property type="match status" value="1"/>
</dbReference>
<keyword evidence="1" id="KW-0732">Signal</keyword>
<name>A0ABW9FWA4_9NOCA</name>
<proteinExistence type="predicted"/>
<comment type="caution">
    <text evidence="2">The sequence shown here is derived from an EMBL/GenBank/DDBJ whole genome shotgun (WGS) entry which is preliminary data.</text>
</comment>
<sequence length="353" mass="37137">MRVVSRARTYGVRGVGALAALAVLSAAGCSSVVGGQSDQAAAGTVVQYNSPDEWANFKDVRAAFAEESGITVPNDVKNSGQTLSALAEQKSHPQADVAYWGSTFGVEADKQGLIEPYAPAGAEDVAADLKAADGSWTVAHYGVVAMLVNKKALGGLPTPRTWDDLLKPEYKGKVFYADPGKAAIGYYTAAAVNMAKGGSASDWQPALDYFTKLKANGAQAPVNTTPAKAGSGEYPILIDADFNGYAQKYNQNADLDVVIPSDGTVKVSYAVSLVKNGPNPEGAKKWMDFLLSDTGQQLFAEFYVHPVRGSMPEHIQSRIAPEAEYNAARNVDIAELAAVQGDFVKAYTAAISG</sequence>
<organism evidence="2 3">
    <name type="scientific">Prescottella soli</name>
    <dbReference type="NCBI Taxonomy" id="1543852"/>
    <lineage>
        <taxon>Bacteria</taxon>
        <taxon>Bacillati</taxon>
        <taxon>Actinomycetota</taxon>
        <taxon>Actinomycetes</taxon>
        <taxon>Mycobacteriales</taxon>
        <taxon>Nocardiaceae</taxon>
        <taxon>Prescottella</taxon>
    </lineage>
</organism>
<keyword evidence="3" id="KW-1185">Reference proteome</keyword>
<dbReference type="EMBL" id="JBDLNU010000003">
    <property type="protein sequence ID" value="MFM1729105.1"/>
    <property type="molecule type" value="Genomic_DNA"/>
</dbReference>
<dbReference type="PROSITE" id="PS51257">
    <property type="entry name" value="PROKAR_LIPOPROTEIN"/>
    <property type="match status" value="1"/>
</dbReference>
<evidence type="ECO:0000313" key="2">
    <source>
        <dbReference type="EMBL" id="MFM1729105.1"/>
    </source>
</evidence>
<dbReference type="Proteomes" id="UP001629744">
    <property type="component" value="Unassembled WGS sequence"/>
</dbReference>
<protein>
    <submittedName>
        <fullName evidence="2">Extracellular solute-binding protein</fullName>
    </submittedName>
</protein>
<reference evidence="2 3" key="1">
    <citation type="submission" date="2023-11" db="EMBL/GenBank/DDBJ databases">
        <authorList>
            <person name="Val-Calvo J."/>
            <person name="Scortti M."/>
            <person name="Vazquez-Boland J."/>
        </authorList>
    </citation>
    <scope>NUCLEOTIDE SEQUENCE [LARGE SCALE GENOMIC DNA]</scope>
    <source>
        <strain evidence="2 3">DSM 46662</strain>
    </source>
</reference>
<evidence type="ECO:0000256" key="1">
    <source>
        <dbReference type="ARBA" id="ARBA00022729"/>
    </source>
</evidence>
<dbReference type="RefSeq" id="WP_348606236.1">
    <property type="nucleotide sequence ID" value="NZ_CP157276.1"/>
</dbReference>
<dbReference type="SUPFAM" id="SSF53850">
    <property type="entry name" value="Periplasmic binding protein-like II"/>
    <property type="match status" value="1"/>
</dbReference>
<gene>
    <name evidence="2" type="ORF">ABEU19_002605</name>
</gene>
<evidence type="ECO:0000313" key="3">
    <source>
        <dbReference type="Proteomes" id="UP001629744"/>
    </source>
</evidence>
<accession>A0ABW9FWA4</accession>